<dbReference type="GO" id="GO:0008168">
    <property type="term" value="F:methyltransferase activity"/>
    <property type="evidence" value="ECO:0007669"/>
    <property type="project" value="UniProtKB-KW"/>
</dbReference>
<dbReference type="GO" id="GO:0032259">
    <property type="term" value="P:methylation"/>
    <property type="evidence" value="ECO:0007669"/>
    <property type="project" value="UniProtKB-KW"/>
</dbReference>
<dbReference type="Proteomes" id="UP001285441">
    <property type="component" value="Unassembled WGS sequence"/>
</dbReference>
<feature type="region of interest" description="Disordered" evidence="2">
    <location>
        <begin position="1"/>
        <end position="75"/>
    </location>
</feature>
<dbReference type="PANTHER" id="PTHR43591">
    <property type="entry name" value="METHYLTRANSFERASE"/>
    <property type="match status" value="1"/>
</dbReference>
<proteinExistence type="inferred from homology"/>
<organism evidence="3 4">
    <name type="scientific">Podospora didyma</name>
    <dbReference type="NCBI Taxonomy" id="330526"/>
    <lineage>
        <taxon>Eukaryota</taxon>
        <taxon>Fungi</taxon>
        <taxon>Dikarya</taxon>
        <taxon>Ascomycota</taxon>
        <taxon>Pezizomycotina</taxon>
        <taxon>Sordariomycetes</taxon>
        <taxon>Sordariomycetidae</taxon>
        <taxon>Sordariales</taxon>
        <taxon>Podosporaceae</taxon>
        <taxon>Podospora</taxon>
    </lineage>
</organism>
<reference evidence="3" key="1">
    <citation type="journal article" date="2023" name="Mol. Phylogenet. Evol.">
        <title>Genome-scale phylogeny and comparative genomics of the fungal order Sordariales.</title>
        <authorList>
            <person name="Hensen N."/>
            <person name="Bonometti L."/>
            <person name="Westerberg I."/>
            <person name="Brannstrom I.O."/>
            <person name="Guillou S."/>
            <person name="Cros-Aarteil S."/>
            <person name="Calhoun S."/>
            <person name="Haridas S."/>
            <person name="Kuo A."/>
            <person name="Mondo S."/>
            <person name="Pangilinan J."/>
            <person name="Riley R."/>
            <person name="LaButti K."/>
            <person name="Andreopoulos B."/>
            <person name="Lipzen A."/>
            <person name="Chen C."/>
            <person name="Yan M."/>
            <person name="Daum C."/>
            <person name="Ng V."/>
            <person name="Clum A."/>
            <person name="Steindorff A."/>
            <person name="Ohm R.A."/>
            <person name="Martin F."/>
            <person name="Silar P."/>
            <person name="Natvig D.O."/>
            <person name="Lalanne C."/>
            <person name="Gautier V."/>
            <person name="Ament-Velasquez S.L."/>
            <person name="Kruys A."/>
            <person name="Hutchinson M.I."/>
            <person name="Powell A.J."/>
            <person name="Barry K."/>
            <person name="Miller A.N."/>
            <person name="Grigoriev I.V."/>
            <person name="Debuchy R."/>
            <person name="Gladieux P."/>
            <person name="Hiltunen Thoren M."/>
            <person name="Johannesson H."/>
        </authorList>
    </citation>
    <scope>NUCLEOTIDE SEQUENCE</scope>
    <source>
        <strain evidence="3">CBS 232.78</strain>
    </source>
</reference>
<keyword evidence="3" id="KW-0808">Transferase</keyword>
<dbReference type="PANTHER" id="PTHR43591:SF10">
    <property type="entry name" value="ABC TRANSMEMBRANE TYPE-1 DOMAIN-CONTAINING PROTEIN-RELATED"/>
    <property type="match status" value="1"/>
</dbReference>
<name>A0AAE0TVJ5_9PEZI</name>
<dbReference type="Gene3D" id="3.40.50.150">
    <property type="entry name" value="Vaccinia Virus protein VP39"/>
    <property type="match status" value="1"/>
</dbReference>
<accession>A0AAE0TVJ5</accession>
<feature type="compositionally biased region" description="Low complexity" evidence="2">
    <location>
        <begin position="57"/>
        <end position="75"/>
    </location>
</feature>
<evidence type="ECO:0000313" key="3">
    <source>
        <dbReference type="EMBL" id="KAK3381141.1"/>
    </source>
</evidence>
<evidence type="ECO:0000256" key="1">
    <source>
        <dbReference type="ARBA" id="ARBA00038158"/>
    </source>
</evidence>
<protein>
    <submittedName>
        <fullName evidence="3">Methyltransferase domain-containing protein</fullName>
    </submittedName>
</protein>
<gene>
    <name evidence="3" type="ORF">B0H63DRAFT_474983</name>
</gene>
<dbReference type="CDD" id="cd02440">
    <property type="entry name" value="AdoMet_MTases"/>
    <property type="match status" value="1"/>
</dbReference>
<feature type="compositionally biased region" description="Low complexity" evidence="2">
    <location>
        <begin position="12"/>
        <end position="21"/>
    </location>
</feature>
<dbReference type="AlphaFoldDB" id="A0AAE0TVJ5"/>
<comment type="caution">
    <text evidence="3">The sequence shown here is derived from an EMBL/GenBank/DDBJ whole genome shotgun (WGS) entry which is preliminary data.</text>
</comment>
<dbReference type="SUPFAM" id="SSF53335">
    <property type="entry name" value="S-adenosyl-L-methionine-dependent methyltransferases"/>
    <property type="match status" value="1"/>
</dbReference>
<dbReference type="EMBL" id="JAULSW010000005">
    <property type="protein sequence ID" value="KAK3381141.1"/>
    <property type="molecule type" value="Genomic_DNA"/>
</dbReference>
<feature type="compositionally biased region" description="Pro residues" evidence="2">
    <location>
        <begin position="1"/>
        <end position="11"/>
    </location>
</feature>
<comment type="similarity">
    <text evidence="1">Belongs to the methyltransferase superfamily. LaeA methyltransferase family.</text>
</comment>
<keyword evidence="3" id="KW-0489">Methyltransferase</keyword>
<sequence>MGPPANSPSPPGSGDAAVASPKSAVGSGNGDELEASAVQNAIEADDTADDHVDDSASDAAYESDMNSTGSTSVSSSVRDYVFENNRRYHKFQEGRYLLPNDDAEQEREDMKHAMCVSLCSGKLHMCPLENPQKILDLGTGTGIWCIDMGDEYPGAEVIGLDLSPIQPSWVPPNVRFMIDDVETEWVDPPNSLDYVHGRHICMTIKNFPRLAAQAYTALKPGGWIELQELRFKIFCDDGSAPEGEGYGYTKFINLAMAGFRSFGFDPLVMENNKNMLIDAGFVNVEEKIWKVPIGAWPKDRTMKTIGIYNRSLIMDGLHSVGIKPITKGLGWSEQEVELLLVDVRKALMDASNHVYYTFHAVYGQKPGGS</sequence>
<evidence type="ECO:0000313" key="4">
    <source>
        <dbReference type="Proteomes" id="UP001285441"/>
    </source>
</evidence>
<keyword evidence="4" id="KW-1185">Reference proteome</keyword>
<evidence type="ECO:0000256" key="2">
    <source>
        <dbReference type="SAM" id="MobiDB-lite"/>
    </source>
</evidence>
<dbReference type="InterPro" id="IPR029063">
    <property type="entry name" value="SAM-dependent_MTases_sf"/>
</dbReference>
<dbReference type="Pfam" id="PF13489">
    <property type="entry name" value="Methyltransf_23"/>
    <property type="match status" value="1"/>
</dbReference>
<reference evidence="3" key="2">
    <citation type="submission" date="2023-06" db="EMBL/GenBank/DDBJ databases">
        <authorList>
            <consortium name="Lawrence Berkeley National Laboratory"/>
            <person name="Haridas S."/>
            <person name="Hensen N."/>
            <person name="Bonometti L."/>
            <person name="Westerberg I."/>
            <person name="Brannstrom I.O."/>
            <person name="Guillou S."/>
            <person name="Cros-Aarteil S."/>
            <person name="Calhoun S."/>
            <person name="Kuo A."/>
            <person name="Mondo S."/>
            <person name="Pangilinan J."/>
            <person name="Riley R."/>
            <person name="LaButti K."/>
            <person name="Andreopoulos B."/>
            <person name="Lipzen A."/>
            <person name="Chen C."/>
            <person name="Yanf M."/>
            <person name="Daum C."/>
            <person name="Ng V."/>
            <person name="Clum A."/>
            <person name="Steindorff A."/>
            <person name="Ohm R."/>
            <person name="Martin F."/>
            <person name="Silar P."/>
            <person name="Natvig D."/>
            <person name="Lalanne C."/>
            <person name="Gautier V."/>
            <person name="Ament-velasquez S.L."/>
            <person name="Kruys A."/>
            <person name="Hutchinson M.I."/>
            <person name="Powell A.J."/>
            <person name="Barry K."/>
            <person name="Miller A.N."/>
            <person name="Grigoriev I.V."/>
            <person name="Debuchy R."/>
            <person name="Gladieux P."/>
            <person name="Thoren M.H."/>
            <person name="Johannesson H."/>
        </authorList>
    </citation>
    <scope>NUCLEOTIDE SEQUENCE</scope>
    <source>
        <strain evidence="3">CBS 232.78</strain>
    </source>
</reference>